<keyword evidence="1" id="KW-0732">Signal</keyword>
<proteinExistence type="predicted"/>
<dbReference type="EMBL" id="JARQWQ010000014">
    <property type="protein sequence ID" value="KAK2567626.1"/>
    <property type="molecule type" value="Genomic_DNA"/>
</dbReference>
<feature type="signal peptide" evidence="1">
    <location>
        <begin position="1"/>
        <end position="18"/>
    </location>
</feature>
<dbReference type="AlphaFoldDB" id="A0AAD9QUG1"/>
<accession>A0AAD9QUG1</accession>
<sequence>MNFWFVTFLSVLPALSYQRREVHTSCASFKGNSLLVSSTSGNDSKTCGSSSVPCRKITYAVRNAIYANYSSVVVNISIGIYKEQDVISLDCGRQGKQMTQVDISIYVQLCDVRMSNLHWINSQPVLHNVLLSNFSLCESSAQETEISIIGKSSNLFFQSVTISKSTGYQKLLPLVSLTSFPGNQNTLLINFCNYTNNIGPLFIVESTFQTSIIHSYFEKNIAYFGEKLITLQFSHLNISDTKFLQNNGTVLGVRNSASLNANDCLFQQNEGFGGSILRCNFSCNLVNARTFVPPVMLQSAHQLSCVKCFVDPNCPVHCSPGEYLTDGILCKACRAGTFSPGISGNTSVMQCTSCPAGTYSAKTKTQICTNCSEGMFSSKSG</sequence>
<reference evidence="2" key="2">
    <citation type="journal article" date="2023" name="Science">
        <title>Genomic signatures of disease resistance in endangered staghorn corals.</title>
        <authorList>
            <person name="Vollmer S.V."/>
            <person name="Selwyn J.D."/>
            <person name="Despard B.A."/>
            <person name="Roesel C.L."/>
        </authorList>
    </citation>
    <scope>NUCLEOTIDE SEQUENCE</scope>
    <source>
        <strain evidence="2">K2</strain>
    </source>
</reference>
<organism evidence="2 3">
    <name type="scientific">Acropora cervicornis</name>
    <name type="common">Staghorn coral</name>
    <dbReference type="NCBI Taxonomy" id="6130"/>
    <lineage>
        <taxon>Eukaryota</taxon>
        <taxon>Metazoa</taxon>
        <taxon>Cnidaria</taxon>
        <taxon>Anthozoa</taxon>
        <taxon>Hexacorallia</taxon>
        <taxon>Scleractinia</taxon>
        <taxon>Astrocoeniina</taxon>
        <taxon>Acroporidae</taxon>
        <taxon>Acropora</taxon>
    </lineage>
</organism>
<comment type="caution">
    <text evidence="2">The sequence shown here is derived from an EMBL/GenBank/DDBJ whole genome shotgun (WGS) entry which is preliminary data.</text>
</comment>
<protein>
    <recommendedName>
        <fullName evidence="4">Tyrosine-protein kinase ephrin type A/B receptor-like domain-containing protein</fullName>
    </recommendedName>
</protein>
<evidence type="ECO:0000313" key="2">
    <source>
        <dbReference type="EMBL" id="KAK2567626.1"/>
    </source>
</evidence>
<evidence type="ECO:0000313" key="3">
    <source>
        <dbReference type="Proteomes" id="UP001249851"/>
    </source>
</evidence>
<dbReference type="InterPro" id="IPR011050">
    <property type="entry name" value="Pectin_lyase_fold/virulence"/>
</dbReference>
<dbReference type="SUPFAM" id="SSF57586">
    <property type="entry name" value="TNF receptor-like"/>
    <property type="match status" value="1"/>
</dbReference>
<dbReference type="Proteomes" id="UP001249851">
    <property type="component" value="Unassembled WGS sequence"/>
</dbReference>
<reference evidence="2" key="1">
    <citation type="journal article" date="2023" name="G3 (Bethesda)">
        <title>Whole genome assembly and annotation of the endangered Caribbean coral Acropora cervicornis.</title>
        <authorList>
            <person name="Selwyn J.D."/>
            <person name="Vollmer S.V."/>
        </authorList>
    </citation>
    <scope>NUCLEOTIDE SEQUENCE</scope>
    <source>
        <strain evidence="2">K2</strain>
    </source>
</reference>
<gene>
    <name evidence="2" type="ORF">P5673_008477</name>
</gene>
<dbReference type="Gene3D" id="2.10.50.10">
    <property type="entry name" value="Tumor Necrosis Factor Receptor, subunit A, domain 2"/>
    <property type="match status" value="1"/>
</dbReference>
<dbReference type="SMART" id="SM01411">
    <property type="entry name" value="Ephrin_rec_like"/>
    <property type="match status" value="1"/>
</dbReference>
<feature type="chain" id="PRO_5042113765" description="Tyrosine-protein kinase ephrin type A/B receptor-like domain-containing protein" evidence="1">
    <location>
        <begin position="19"/>
        <end position="381"/>
    </location>
</feature>
<dbReference type="SUPFAM" id="SSF51126">
    <property type="entry name" value="Pectin lyase-like"/>
    <property type="match status" value="1"/>
</dbReference>
<evidence type="ECO:0008006" key="4">
    <source>
        <dbReference type="Google" id="ProtNLM"/>
    </source>
</evidence>
<keyword evidence="3" id="KW-1185">Reference proteome</keyword>
<evidence type="ECO:0000256" key="1">
    <source>
        <dbReference type="SAM" id="SignalP"/>
    </source>
</evidence>
<name>A0AAD9QUG1_ACRCE</name>